<dbReference type="EMBL" id="RKHJ01000001">
    <property type="protein sequence ID" value="ROR64739.1"/>
    <property type="molecule type" value="Genomic_DNA"/>
</dbReference>
<evidence type="ECO:0000256" key="5">
    <source>
        <dbReference type="ARBA" id="ARBA00022692"/>
    </source>
</evidence>
<evidence type="ECO:0000256" key="9">
    <source>
        <dbReference type="ARBA" id="ARBA00023136"/>
    </source>
</evidence>
<dbReference type="GO" id="GO:0015095">
    <property type="term" value="F:magnesium ion transmembrane transporter activity"/>
    <property type="evidence" value="ECO:0007669"/>
    <property type="project" value="TreeGrafter"/>
</dbReference>
<comment type="function">
    <text evidence="11">Mediates influx of magnesium ions. Alternates between open and closed states. Activated by low cytoplasmic Mg(2+) levels. Inactive when cytoplasmic Mg(2+) levels are high.</text>
</comment>
<protein>
    <submittedName>
        <fullName evidence="13">Magnesium transporter</fullName>
    </submittedName>
</protein>
<keyword evidence="9 12" id="KW-0472">Membrane</keyword>
<reference evidence="13 14" key="1">
    <citation type="submission" date="2018-11" db="EMBL/GenBank/DDBJ databases">
        <title>Sequencing the genomes of 1000 actinobacteria strains.</title>
        <authorList>
            <person name="Klenk H.-P."/>
        </authorList>
    </citation>
    <scope>NUCLEOTIDE SEQUENCE [LARGE SCALE GENOMIC DNA]</scope>
    <source>
        <strain evidence="13 14">DSM 9580</strain>
    </source>
</reference>
<sequence length="338" mass="38299">MPIADASVWADGARVADPVPFDRVFETAAERGGFAWVDLVDPTEAELRQVADELDLHHLLVEDVISRGQRPKLEPYGDTEYCVVHRVEARGDGDDDELVGREVHAILSERCIVTVSWHGDDAPTRVRERFERGIAPLELAPRTVLYAILDDIADAHERLAMAVHGQIEGVEDIFFGEEHPPTVEIYRAMRRVLTLQRAADPMSDVVSRVATRVGDDQLELRRHLRDVDDHARRTATRLSGDRDLLASMLQLASARVAERQNDELRSMTEHQIEQNDQTKKVTSWAAILFAPTLIAGIYGMNFTHMPELHWLLGYPFAIVLMLAFAGVLYLVFKRRRWL</sequence>
<dbReference type="GO" id="GO:0050897">
    <property type="term" value="F:cobalt ion binding"/>
    <property type="evidence" value="ECO:0007669"/>
    <property type="project" value="TreeGrafter"/>
</dbReference>
<evidence type="ECO:0000256" key="8">
    <source>
        <dbReference type="ARBA" id="ARBA00023065"/>
    </source>
</evidence>
<keyword evidence="8" id="KW-0406">Ion transport</keyword>
<dbReference type="AlphaFoldDB" id="A0A3N2ANV6"/>
<feature type="transmembrane region" description="Helical" evidence="12">
    <location>
        <begin position="312"/>
        <end position="332"/>
    </location>
</feature>
<evidence type="ECO:0000313" key="13">
    <source>
        <dbReference type="EMBL" id="ROR64739.1"/>
    </source>
</evidence>
<keyword evidence="5 12" id="KW-0812">Transmembrane</keyword>
<dbReference type="FunFam" id="1.20.58.340:FF:000004">
    <property type="entry name" value="Magnesium transport protein CorA"/>
    <property type="match status" value="1"/>
</dbReference>
<keyword evidence="6" id="KW-0460">Magnesium</keyword>
<evidence type="ECO:0000313" key="14">
    <source>
        <dbReference type="Proteomes" id="UP000275456"/>
    </source>
</evidence>
<organism evidence="13 14">
    <name type="scientific">Agrococcus jenensis</name>
    <dbReference type="NCBI Taxonomy" id="46353"/>
    <lineage>
        <taxon>Bacteria</taxon>
        <taxon>Bacillati</taxon>
        <taxon>Actinomycetota</taxon>
        <taxon>Actinomycetes</taxon>
        <taxon>Micrococcales</taxon>
        <taxon>Microbacteriaceae</taxon>
        <taxon>Agrococcus</taxon>
    </lineage>
</organism>
<comment type="catalytic activity">
    <reaction evidence="10">
        <text>Mg(2+)(in) = Mg(2+)(out)</text>
        <dbReference type="Rhea" id="RHEA:29827"/>
        <dbReference type="ChEBI" id="CHEBI:18420"/>
    </reaction>
</comment>
<evidence type="ECO:0000256" key="6">
    <source>
        <dbReference type="ARBA" id="ARBA00022842"/>
    </source>
</evidence>
<keyword evidence="3" id="KW-0813">Transport</keyword>
<dbReference type="InterPro" id="IPR002523">
    <property type="entry name" value="MgTranspt_CorA/ZnTranspt_ZntB"/>
</dbReference>
<dbReference type="PANTHER" id="PTHR46494:SF1">
    <property type="entry name" value="CORA FAMILY METAL ION TRANSPORTER (EUROFUNG)"/>
    <property type="match status" value="1"/>
</dbReference>
<dbReference type="PANTHER" id="PTHR46494">
    <property type="entry name" value="CORA FAMILY METAL ION TRANSPORTER (EUROFUNG)"/>
    <property type="match status" value="1"/>
</dbReference>
<keyword evidence="4" id="KW-1003">Cell membrane</keyword>
<evidence type="ECO:0000256" key="10">
    <source>
        <dbReference type="ARBA" id="ARBA00034269"/>
    </source>
</evidence>
<dbReference type="GO" id="GO:0005886">
    <property type="term" value="C:plasma membrane"/>
    <property type="evidence" value="ECO:0007669"/>
    <property type="project" value="UniProtKB-SubCell"/>
</dbReference>
<evidence type="ECO:0000256" key="2">
    <source>
        <dbReference type="ARBA" id="ARBA00009765"/>
    </source>
</evidence>
<comment type="caution">
    <text evidence="13">The sequence shown here is derived from an EMBL/GenBank/DDBJ whole genome shotgun (WGS) entry which is preliminary data.</text>
</comment>
<dbReference type="Pfam" id="PF01544">
    <property type="entry name" value="CorA"/>
    <property type="match status" value="1"/>
</dbReference>
<proteinExistence type="inferred from homology"/>
<evidence type="ECO:0000256" key="1">
    <source>
        <dbReference type="ARBA" id="ARBA00004651"/>
    </source>
</evidence>
<keyword evidence="7 12" id="KW-1133">Transmembrane helix</keyword>
<dbReference type="SUPFAM" id="SSF144083">
    <property type="entry name" value="Magnesium transport protein CorA, transmembrane region"/>
    <property type="match status" value="1"/>
</dbReference>
<dbReference type="GO" id="GO:0015087">
    <property type="term" value="F:cobalt ion transmembrane transporter activity"/>
    <property type="evidence" value="ECO:0007669"/>
    <property type="project" value="TreeGrafter"/>
</dbReference>
<name>A0A3N2ANV6_9MICO</name>
<accession>A0A3N2ANV6</accession>
<evidence type="ECO:0000256" key="7">
    <source>
        <dbReference type="ARBA" id="ARBA00022989"/>
    </source>
</evidence>
<keyword evidence="14" id="KW-1185">Reference proteome</keyword>
<dbReference type="OrthoDB" id="9803416at2"/>
<dbReference type="CDD" id="cd12830">
    <property type="entry name" value="MtCorA-like"/>
    <property type="match status" value="1"/>
</dbReference>
<dbReference type="InterPro" id="IPR045863">
    <property type="entry name" value="CorA_TM1_TM2"/>
</dbReference>
<comment type="similarity">
    <text evidence="2">Belongs to the CorA metal ion transporter (MIT) (TC 1.A.35) family.</text>
</comment>
<evidence type="ECO:0000256" key="12">
    <source>
        <dbReference type="SAM" id="Phobius"/>
    </source>
</evidence>
<dbReference type="Proteomes" id="UP000275456">
    <property type="component" value="Unassembled WGS sequence"/>
</dbReference>
<dbReference type="GO" id="GO:0000287">
    <property type="term" value="F:magnesium ion binding"/>
    <property type="evidence" value="ECO:0007669"/>
    <property type="project" value="TreeGrafter"/>
</dbReference>
<feature type="transmembrane region" description="Helical" evidence="12">
    <location>
        <begin position="281"/>
        <end position="300"/>
    </location>
</feature>
<evidence type="ECO:0000256" key="11">
    <source>
        <dbReference type="ARBA" id="ARBA00045497"/>
    </source>
</evidence>
<gene>
    <name evidence="13" type="ORF">EDD26_0086</name>
</gene>
<dbReference type="InterPro" id="IPR045861">
    <property type="entry name" value="CorA_cytoplasmic_dom"/>
</dbReference>
<dbReference type="Gene3D" id="3.30.460.20">
    <property type="entry name" value="CorA soluble domain-like"/>
    <property type="match status" value="1"/>
</dbReference>
<dbReference type="RefSeq" id="WP_123695915.1">
    <property type="nucleotide sequence ID" value="NZ_RKHJ01000001.1"/>
</dbReference>
<evidence type="ECO:0000256" key="3">
    <source>
        <dbReference type="ARBA" id="ARBA00022448"/>
    </source>
</evidence>
<dbReference type="SUPFAM" id="SSF143865">
    <property type="entry name" value="CorA soluble domain-like"/>
    <property type="match status" value="1"/>
</dbReference>
<dbReference type="Gene3D" id="1.20.58.340">
    <property type="entry name" value="Magnesium transport protein CorA, transmembrane region"/>
    <property type="match status" value="2"/>
</dbReference>
<comment type="subcellular location">
    <subcellularLocation>
        <location evidence="1">Cell membrane</location>
        <topology evidence="1">Multi-pass membrane protein</topology>
    </subcellularLocation>
</comment>
<evidence type="ECO:0000256" key="4">
    <source>
        <dbReference type="ARBA" id="ARBA00022475"/>
    </source>
</evidence>